<evidence type="ECO:0000256" key="7">
    <source>
        <dbReference type="ARBA" id="ARBA00023136"/>
    </source>
</evidence>
<dbReference type="STRING" id="326424.FRAAL0995"/>
<evidence type="ECO:0000256" key="1">
    <source>
        <dbReference type="ARBA" id="ARBA00004651"/>
    </source>
</evidence>
<dbReference type="InterPro" id="IPR020846">
    <property type="entry name" value="MFS_dom"/>
</dbReference>
<dbReference type="Pfam" id="PF07690">
    <property type="entry name" value="MFS_1"/>
    <property type="match status" value="1"/>
</dbReference>
<dbReference type="AlphaFoldDB" id="Q0RS05"/>
<evidence type="ECO:0000256" key="5">
    <source>
        <dbReference type="ARBA" id="ARBA00022692"/>
    </source>
</evidence>
<evidence type="ECO:0000259" key="10">
    <source>
        <dbReference type="PROSITE" id="PS50850"/>
    </source>
</evidence>
<dbReference type="InterPro" id="IPR004638">
    <property type="entry name" value="EmrB-like"/>
</dbReference>
<name>Q0RS05_FRAAA</name>
<proteinExistence type="inferred from homology"/>
<feature type="transmembrane region" description="Helical" evidence="9">
    <location>
        <begin position="194"/>
        <end position="216"/>
    </location>
</feature>
<feature type="transmembrane region" description="Helical" evidence="9">
    <location>
        <begin position="280"/>
        <end position="303"/>
    </location>
</feature>
<feature type="transmembrane region" description="Helical" evidence="9">
    <location>
        <begin position="254"/>
        <end position="274"/>
    </location>
</feature>
<keyword evidence="3" id="KW-0813">Transport</keyword>
<keyword evidence="6 9" id="KW-1133">Transmembrane helix</keyword>
<evidence type="ECO:0000256" key="8">
    <source>
        <dbReference type="SAM" id="MobiDB-lite"/>
    </source>
</evidence>
<dbReference type="InterPro" id="IPR011701">
    <property type="entry name" value="MFS"/>
</dbReference>
<feature type="transmembrane region" description="Helical" evidence="9">
    <location>
        <begin position="135"/>
        <end position="154"/>
    </location>
</feature>
<dbReference type="PANTHER" id="PTHR42718">
    <property type="entry name" value="MAJOR FACILITATOR SUPERFAMILY MULTIDRUG TRANSPORTER MFSC"/>
    <property type="match status" value="1"/>
</dbReference>
<feature type="transmembrane region" description="Helical" evidence="9">
    <location>
        <begin position="324"/>
        <end position="346"/>
    </location>
</feature>
<evidence type="ECO:0000313" key="11">
    <source>
        <dbReference type="EMBL" id="CAJ59660.1"/>
    </source>
</evidence>
<dbReference type="Gene3D" id="1.20.1250.20">
    <property type="entry name" value="MFS general substrate transporter like domains"/>
    <property type="match status" value="1"/>
</dbReference>
<evidence type="ECO:0000256" key="6">
    <source>
        <dbReference type="ARBA" id="ARBA00022989"/>
    </source>
</evidence>
<dbReference type="EMBL" id="CT573213">
    <property type="protein sequence ID" value="CAJ59660.1"/>
    <property type="molecule type" value="Genomic_DNA"/>
</dbReference>
<keyword evidence="7 9" id="KW-0472">Membrane</keyword>
<feature type="transmembrane region" description="Helical" evidence="9">
    <location>
        <begin position="222"/>
        <end position="242"/>
    </location>
</feature>
<feature type="region of interest" description="Disordered" evidence="8">
    <location>
        <begin position="1"/>
        <end position="60"/>
    </location>
</feature>
<dbReference type="KEGG" id="fal:FRAAL0995"/>
<dbReference type="GO" id="GO:0005886">
    <property type="term" value="C:plasma membrane"/>
    <property type="evidence" value="ECO:0007669"/>
    <property type="project" value="UniProtKB-SubCell"/>
</dbReference>
<evidence type="ECO:0000256" key="9">
    <source>
        <dbReference type="SAM" id="Phobius"/>
    </source>
</evidence>
<evidence type="ECO:0000256" key="4">
    <source>
        <dbReference type="ARBA" id="ARBA00022475"/>
    </source>
</evidence>
<sequence length="548" mass="56138">MMAGSSPRTAPDRPGAPNPRAGEIGPAHAGARANASAAPWRDPSPSAGTLAEPAVSPPPGGIDRQTRLTLAVLVLGGLMVVLDVTITNVAIRSLSRDLHAPLAVIQWVTTGYTLALAVAVPTTAWLAARLGTRRVYVAALALFGLGSLLAGLAPNIGSLVAFRVLQGIGGGLVNPIAMTIAMRSARPEVRGRTMGVLGLPVLVGPLVGPTLGGWLVEYSWRWIFLINVPIALVAIPLALWLLPRDAPAGARERLDVPGLVLIGPGLAAVVYGLAESGRRGTLVSAAVLVPALLGLALCVVFVLRALRLRTRRPLVEVRLLGRRAVASGAGTLGLFAAAYFGSMFIVPLYWQLVRGQSPAAAGLLAIPQALTTGVSLQVASRLIDRIPPARVVGAGIVIATAGLLTTLLLLERDTPYWQLLTSMAVTGIGTGATIMPTITTAMRHLPDRDTAAGSTLLNITNQVAVSVGTALTSVLLASNLASRAGLDQGADLSGDIPATAAGGVVAAFRHTLLLPLALMAVAGAVALLLLPRPPRPAPAPAQPAGPAR</sequence>
<keyword evidence="12" id="KW-1185">Reference proteome</keyword>
<feature type="compositionally biased region" description="Low complexity" evidence="8">
    <location>
        <begin position="27"/>
        <end position="38"/>
    </location>
</feature>
<accession>Q0RS05</accession>
<dbReference type="SUPFAM" id="SSF103473">
    <property type="entry name" value="MFS general substrate transporter"/>
    <property type="match status" value="1"/>
</dbReference>
<feature type="transmembrane region" description="Helical" evidence="9">
    <location>
        <begin position="358"/>
        <end position="379"/>
    </location>
</feature>
<evidence type="ECO:0000256" key="3">
    <source>
        <dbReference type="ARBA" id="ARBA00022448"/>
    </source>
</evidence>
<feature type="transmembrane region" description="Helical" evidence="9">
    <location>
        <begin position="416"/>
        <end position="435"/>
    </location>
</feature>
<keyword evidence="4" id="KW-1003">Cell membrane</keyword>
<feature type="transmembrane region" description="Helical" evidence="9">
    <location>
        <begin position="456"/>
        <end position="477"/>
    </location>
</feature>
<evidence type="ECO:0000256" key="2">
    <source>
        <dbReference type="ARBA" id="ARBA00008537"/>
    </source>
</evidence>
<evidence type="ECO:0000313" key="12">
    <source>
        <dbReference type="Proteomes" id="UP000000657"/>
    </source>
</evidence>
<feature type="domain" description="Major facilitator superfamily (MFS) profile" evidence="10">
    <location>
        <begin position="69"/>
        <end position="535"/>
    </location>
</feature>
<dbReference type="Gene3D" id="1.20.1720.10">
    <property type="entry name" value="Multidrug resistance protein D"/>
    <property type="match status" value="1"/>
</dbReference>
<keyword evidence="5 9" id="KW-0812">Transmembrane</keyword>
<feature type="transmembrane region" description="Helical" evidence="9">
    <location>
        <begin position="68"/>
        <end position="91"/>
    </location>
</feature>
<dbReference type="Proteomes" id="UP000000657">
    <property type="component" value="Chromosome"/>
</dbReference>
<dbReference type="CDD" id="cd17503">
    <property type="entry name" value="MFS_LmrB_MDR_like"/>
    <property type="match status" value="1"/>
</dbReference>
<comment type="subcellular location">
    <subcellularLocation>
        <location evidence="1">Cell membrane</location>
        <topology evidence="1">Multi-pass membrane protein</topology>
    </subcellularLocation>
</comment>
<dbReference type="InterPro" id="IPR036259">
    <property type="entry name" value="MFS_trans_sf"/>
</dbReference>
<protein>
    <recommendedName>
        <fullName evidence="10">Major facilitator superfamily (MFS) profile domain-containing protein</fullName>
    </recommendedName>
</protein>
<dbReference type="GO" id="GO:0022857">
    <property type="term" value="F:transmembrane transporter activity"/>
    <property type="evidence" value="ECO:0007669"/>
    <property type="project" value="InterPro"/>
</dbReference>
<feature type="transmembrane region" description="Helical" evidence="9">
    <location>
        <begin position="512"/>
        <end position="530"/>
    </location>
</feature>
<dbReference type="HOGENOM" id="CLU_000960_28_0_11"/>
<dbReference type="eggNOG" id="COG0477">
    <property type="taxonomic scope" value="Bacteria"/>
</dbReference>
<feature type="transmembrane region" description="Helical" evidence="9">
    <location>
        <begin position="160"/>
        <end position="182"/>
    </location>
</feature>
<feature type="transmembrane region" description="Helical" evidence="9">
    <location>
        <begin position="391"/>
        <end position="410"/>
    </location>
</feature>
<feature type="transmembrane region" description="Helical" evidence="9">
    <location>
        <begin position="103"/>
        <end position="128"/>
    </location>
</feature>
<reference evidence="11 12" key="1">
    <citation type="journal article" date="2007" name="Genome Res.">
        <title>Genome characteristics of facultatively symbiotic Frankia sp. strains reflect host range and host plant biogeography.</title>
        <authorList>
            <person name="Normand P."/>
            <person name="Lapierre P."/>
            <person name="Tisa L.S."/>
            <person name="Gogarten J.P."/>
            <person name="Alloisio N."/>
            <person name="Bagnarol E."/>
            <person name="Bassi C.A."/>
            <person name="Berry A.M."/>
            <person name="Bickhart D.M."/>
            <person name="Choisne N."/>
            <person name="Couloux A."/>
            <person name="Cournoyer B."/>
            <person name="Cruveiller S."/>
            <person name="Daubin V."/>
            <person name="Demange N."/>
            <person name="Francino M.P."/>
            <person name="Goltsman E."/>
            <person name="Huang Y."/>
            <person name="Kopp O.R."/>
            <person name="Labarre L."/>
            <person name="Lapidus A."/>
            <person name="Lavire C."/>
            <person name="Marechal J."/>
            <person name="Martinez M."/>
            <person name="Mastronunzio J.E."/>
            <person name="Mullin B.C."/>
            <person name="Niemann J."/>
            <person name="Pujic P."/>
            <person name="Rawnsley T."/>
            <person name="Rouy Z."/>
            <person name="Schenowitz C."/>
            <person name="Sellstedt A."/>
            <person name="Tavares F."/>
            <person name="Tomkins J.P."/>
            <person name="Vallenet D."/>
            <person name="Valverde C."/>
            <person name="Wall L.G."/>
            <person name="Wang Y."/>
            <person name="Medigue C."/>
            <person name="Benson D.R."/>
        </authorList>
    </citation>
    <scope>NUCLEOTIDE SEQUENCE [LARGE SCALE GENOMIC DNA]</scope>
    <source>
        <strain evidence="12">DSM 45986 / CECT 9034 / ACN14a</strain>
    </source>
</reference>
<dbReference type="PANTHER" id="PTHR42718:SF9">
    <property type="entry name" value="MAJOR FACILITATOR SUPERFAMILY MULTIDRUG TRANSPORTER MFSC"/>
    <property type="match status" value="1"/>
</dbReference>
<gene>
    <name evidence="11" type="ordered locus">FRAAL0995</name>
</gene>
<comment type="similarity">
    <text evidence="2">Belongs to the major facilitator superfamily. EmrB family.</text>
</comment>
<dbReference type="PROSITE" id="PS50850">
    <property type="entry name" value="MFS"/>
    <property type="match status" value="1"/>
</dbReference>
<dbReference type="NCBIfam" id="TIGR00711">
    <property type="entry name" value="efflux_EmrB"/>
    <property type="match status" value="1"/>
</dbReference>
<organism evidence="11 12">
    <name type="scientific">Frankia alni (strain DSM 45986 / CECT 9034 / ACN14a)</name>
    <dbReference type="NCBI Taxonomy" id="326424"/>
    <lineage>
        <taxon>Bacteria</taxon>
        <taxon>Bacillati</taxon>
        <taxon>Actinomycetota</taxon>
        <taxon>Actinomycetes</taxon>
        <taxon>Frankiales</taxon>
        <taxon>Frankiaceae</taxon>
        <taxon>Frankia</taxon>
    </lineage>
</organism>